<accession>A0A9W7D728</accession>
<dbReference type="OrthoDB" id="129313at2759"/>
<dbReference type="AlphaFoldDB" id="A0A9W7D728"/>
<keyword evidence="3" id="KW-1185">Reference proteome</keyword>
<evidence type="ECO:0000313" key="3">
    <source>
        <dbReference type="Proteomes" id="UP001165121"/>
    </source>
</evidence>
<feature type="compositionally biased region" description="Basic and acidic residues" evidence="1">
    <location>
        <begin position="158"/>
        <end position="171"/>
    </location>
</feature>
<feature type="region of interest" description="Disordered" evidence="1">
    <location>
        <begin position="158"/>
        <end position="189"/>
    </location>
</feature>
<dbReference type="Proteomes" id="UP001165121">
    <property type="component" value="Unassembled WGS sequence"/>
</dbReference>
<organism evidence="2 3">
    <name type="scientific">Phytophthora fragariaefolia</name>
    <dbReference type="NCBI Taxonomy" id="1490495"/>
    <lineage>
        <taxon>Eukaryota</taxon>
        <taxon>Sar</taxon>
        <taxon>Stramenopiles</taxon>
        <taxon>Oomycota</taxon>
        <taxon>Peronosporomycetes</taxon>
        <taxon>Peronosporales</taxon>
        <taxon>Peronosporaceae</taxon>
        <taxon>Phytophthora</taxon>
    </lineage>
</organism>
<comment type="caution">
    <text evidence="2">The sequence shown here is derived from an EMBL/GenBank/DDBJ whole genome shotgun (WGS) entry which is preliminary data.</text>
</comment>
<evidence type="ECO:0000256" key="1">
    <source>
        <dbReference type="SAM" id="MobiDB-lite"/>
    </source>
</evidence>
<protein>
    <submittedName>
        <fullName evidence="2">Unnamed protein product</fullName>
    </submittedName>
</protein>
<sequence length="252" mass="27972">MGEPSVRNMTTRGRPRRNIIFGGPRVSHTAGVSDTKENNRFVTTKPNFHKARNSVELGAAWMLVANILSKSQDKIYTVPQCKEKVKNKTSQCDIRLTVTVCVLYYIKWLRRKWSTYRAERSETGNLPRAQDPPCLDLMMEHWGPHEGVQNTTLCDAETTHSDEDEGGRVGEELTASTPPSKRKKTTGESIESGLKVLAEGVKSVGDAMKSKAKDSQSSASEDILTALGRQEAALNKQTEAIKELVRVLDGRN</sequence>
<reference evidence="2" key="1">
    <citation type="submission" date="2023-04" db="EMBL/GenBank/DDBJ databases">
        <title>Phytophthora fragariaefolia NBRC 109709.</title>
        <authorList>
            <person name="Ichikawa N."/>
            <person name="Sato H."/>
            <person name="Tonouchi N."/>
        </authorList>
    </citation>
    <scope>NUCLEOTIDE SEQUENCE</scope>
    <source>
        <strain evidence="2">NBRC 109709</strain>
    </source>
</reference>
<evidence type="ECO:0000313" key="2">
    <source>
        <dbReference type="EMBL" id="GMF55184.1"/>
    </source>
</evidence>
<dbReference type="EMBL" id="BSXT01003669">
    <property type="protein sequence ID" value="GMF55184.1"/>
    <property type="molecule type" value="Genomic_DNA"/>
</dbReference>
<proteinExistence type="predicted"/>
<name>A0A9W7D728_9STRA</name>
<gene>
    <name evidence="2" type="ORF">Pfra01_002318800</name>
</gene>